<gene>
    <name evidence="1" type="ORF">BL253_26835</name>
</gene>
<evidence type="ECO:0000313" key="1">
    <source>
        <dbReference type="EMBL" id="ONH25631.1"/>
    </source>
</evidence>
<evidence type="ECO:0008006" key="3">
    <source>
        <dbReference type="Google" id="ProtNLM"/>
    </source>
</evidence>
<dbReference type="AlphaFoldDB" id="A0A1V2I4I7"/>
<proteinExistence type="predicted"/>
<dbReference type="SUPFAM" id="SSF101478">
    <property type="entry name" value="ADP-ribosylglycohydrolase"/>
    <property type="match status" value="1"/>
</dbReference>
<dbReference type="RefSeq" id="WP_076820163.1">
    <property type="nucleotide sequence ID" value="NZ_MOMC01000058.1"/>
</dbReference>
<dbReference type="Gene3D" id="1.10.4080.10">
    <property type="entry name" value="ADP-ribosylation/Crystallin J1"/>
    <property type="match status" value="1"/>
</dbReference>
<protein>
    <recommendedName>
        <fullName evidence="3">ADP-ribosylglycohydrolase</fullName>
    </recommendedName>
</protein>
<organism evidence="1 2">
    <name type="scientific">Pseudofrankia asymbiotica</name>
    <dbReference type="NCBI Taxonomy" id="1834516"/>
    <lineage>
        <taxon>Bacteria</taxon>
        <taxon>Bacillati</taxon>
        <taxon>Actinomycetota</taxon>
        <taxon>Actinomycetes</taxon>
        <taxon>Frankiales</taxon>
        <taxon>Frankiaceae</taxon>
        <taxon>Pseudofrankia</taxon>
    </lineage>
</organism>
<keyword evidence="2" id="KW-1185">Reference proteome</keyword>
<dbReference type="InterPro" id="IPR036705">
    <property type="entry name" value="Ribosyl_crysJ1_sf"/>
</dbReference>
<comment type="caution">
    <text evidence="1">The sequence shown here is derived from an EMBL/GenBank/DDBJ whole genome shotgun (WGS) entry which is preliminary data.</text>
</comment>
<accession>A0A1V2I4I7</accession>
<dbReference type="Proteomes" id="UP000188929">
    <property type="component" value="Unassembled WGS sequence"/>
</dbReference>
<name>A0A1V2I4I7_9ACTN</name>
<sequence>MTATATRGGRRRRLGVDTTCAIVGGVVAAHVGAQGLPGHWRATCEPLPDWAETVCVPAGRTGDR</sequence>
<dbReference type="STRING" id="1834516.BL253_26835"/>
<dbReference type="EMBL" id="MOMC01000058">
    <property type="protein sequence ID" value="ONH25631.1"/>
    <property type="molecule type" value="Genomic_DNA"/>
</dbReference>
<reference evidence="2" key="1">
    <citation type="submission" date="2016-10" db="EMBL/GenBank/DDBJ databases">
        <title>Frankia sp. NRRL B-16386 Genome sequencing.</title>
        <authorList>
            <person name="Ghodhbane-Gtari F."/>
            <person name="Swanson E."/>
            <person name="Gueddou A."/>
            <person name="Hezbri K."/>
            <person name="Ktari K."/>
            <person name="Nouioui I."/>
            <person name="Morris K."/>
            <person name="Simpson S."/>
            <person name="Abebe-Akele F."/>
            <person name="Thomas K."/>
            <person name="Gtari M."/>
            <person name="Tisa L.S."/>
        </authorList>
    </citation>
    <scope>NUCLEOTIDE SEQUENCE [LARGE SCALE GENOMIC DNA]</scope>
    <source>
        <strain evidence="2">NRRL B-16386</strain>
    </source>
</reference>
<evidence type="ECO:0000313" key="2">
    <source>
        <dbReference type="Proteomes" id="UP000188929"/>
    </source>
</evidence>